<feature type="domain" description="CzcB-like alpha-helical hairpin" evidence="3">
    <location>
        <begin position="137"/>
        <end position="192"/>
    </location>
</feature>
<dbReference type="Pfam" id="PF25967">
    <property type="entry name" value="RND-MFP_C"/>
    <property type="match status" value="1"/>
</dbReference>
<dbReference type="Gene3D" id="2.40.30.170">
    <property type="match status" value="1"/>
</dbReference>
<dbReference type="Pfam" id="PF25893">
    <property type="entry name" value="HH_CzcB"/>
    <property type="match status" value="1"/>
</dbReference>
<comment type="similarity">
    <text evidence="1">Belongs to the membrane fusion protein (MFP) (TC 8.A.1) family.</text>
</comment>
<dbReference type="Proteomes" id="UP000624701">
    <property type="component" value="Unassembled WGS sequence"/>
</dbReference>
<dbReference type="NCBIfam" id="TIGR01730">
    <property type="entry name" value="RND_mfp"/>
    <property type="match status" value="1"/>
</dbReference>
<evidence type="ECO:0000259" key="4">
    <source>
        <dbReference type="Pfam" id="PF25954"/>
    </source>
</evidence>
<reference evidence="8" key="1">
    <citation type="journal article" date="2019" name="Int. J. Syst. Evol. Microbiol.">
        <title>The Global Catalogue of Microorganisms (GCM) 10K type strain sequencing project: providing services to taxonomists for standard genome sequencing and annotation.</title>
        <authorList>
            <consortium name="The Broad Institute Genomics Platform"/>
            <consortium name="The Broad Institute Genome Sequencing Center for Infectious Disease"/>
            <person name="Wu L."/>
            <person name="Ma J."/>
        </authorList>
    </citation>
    <scope>NUCLEOTIDE SEQUENCE [LARGE SCALE GENOMIC DNA]</scope>
    <source>
        <strain evidence="8">CCM 8681</strain>
    </source>
</reference>
<dbReference type="EMBL" id="BMDQ01000001">
    <property type="protein sequence ID" value="GGI55999.1"/>
    <property type="molecule type" value="Genomic_DNA"/>
</dbReference>
<organism evidence="7 8">
    <name type="scientific">Winogradskyella haliclonae</name>
    <dbReference type="NCBI Taxonomy" id="2048558"/>
    <lineage>
        <taxon>Bacteria</taxon>
        <taxon>Pseudomonadati</taxon>
        <taxon>Bacteroidota</taxon>
        <taxon>Flavobacteriia</taxon>
        <taxon>Flavobacteriales</taxon>
        <taxon>Flavobacteriaceae</taxon>
        <taxon>Winogradskyella</taxon>
    </lineage>
</organism>
<dbReference type="Gene3D" id="1.10.287.470">
    <property type="entry name" value="Helix hairpin bin"/>
    <property type="match status" value="1"/>
</dbReference>
<proteinExistence type="inferred from homology"/>
<dbReference type="InterPro" id="IPR058792">
    <property type="entry name" value="Beta-barrel_RND_2"/>
</dbReference>
<dbReference type="Gene3D" id="2.40.50.100">
    <property type="match status" value="1"/>
</dbReference>
<evidence type="ECO:0000256" key="1">
    <source>
        <dbReference type="ARBA" id="ARBA00009477"/>
    </source>
</evidence>
<feature type="domain" description="Multidrug resistance protein MdtA-like C-terminal permuted SH3" evidence="5">
    <location>
        <begin position="310"/>
        <end position="374"/>
    </location>
</feature>
<evidence type="ECO:0000259" key="5">
    <source>
        <dbReference type="Pfam" id="PF25967"/>
    </source>
</evidence>
<dbReference type="Pfam" id="PF25973">
    <property type="entry name" value="BSH_CzcB"/>
    <property type="match status" value="1"/>
</dbReference>
<evidence type="ECO:0000313" key="8">
    <source>
        <dbReference type="Proteomes" id="UP000624701"/>
    </source>
</evidence>
<dbReference type="PROSITE" id="PS51257">
    <property type="entry name" value="PROKAR_LIPOPROTEIN"/>
    <property type="match status" value="1"/>
</dbReference>
<name>A0ABQ2BU52_9FLAO</name>
<evidence type="ECO:0000313" key="7">
    <source>
        <dbReference type="EMBL" id="GGI55999.1"/>
    </source>
</evidence>
<evidence type="ECO:0000259" key="3">
    <source>
        <dbReference type="Pfam" id="PF25893"/>
    </source>
</evidence>
<feature type="domain" description="CzcB-like barrel-sandwich hybrid" evidence="6">
    <location>
        <begin position="101"/>
        <end position="217"/>
    </location>
</feature>
<dbReference type="SUPFAM" id="SSF111369">
    <property type="entry name" value="HlyD-like secretion proteins"/>
    <property type="match status" value="1"/>
</dbReference>
<gene>
    <name evidence="7" type="ORF">GCM10011444_03080</name>
</gene>
<evidence type="ECO:0000256" key="2">
    <source>
        <dbReference type="SAM" id="Coils"/>
    </source>
</evidence>
<dbReference type="RefSeq" id="WP_188372939.1">
    <property type="nucleotide sequence ID" value="NZ_BMDQ01000001.1"/>
</dbReference>
<dbReference type="InterPro" id="IPR058627">
    <property type="entry name" value="MdtA-like_C"/>
</dbReference>
<dbReference type="PANTHER" id="PTHR30469">
    <property type="entry name" value="MULTIDRUG RESISTANCE PROTEIN MDTA"/>
    <property type="match status" value="1"/>
</dbReference>
<evidence type="ECO:0000259" key="6">
    <source>
        <dbReference type="Pfam" id="PF25973"/>
    </source>
</evidence>
<keyword evidence="2" id="KW-0175">Coiled coil</keyword>
<dbReference type="Pfam" id="PF25954">
    <property type="entry name" value="Beta-barrel_RND_2"/>
    <property type="match status" value="1"/>
</dbReference>
<keyword evidence="8" id="KW-1185">Reference proteome</keyword>
<sequence length="390" mass="43429">MKNLYKLIALSLILVACDGDKSQTVEDILATGDVKVIQSKKEELVAQQQELAGKIKQLDDSLKVLSPDRNIPLITTFVAESKNFNHFLELQGNVETKQNLVLTPEMNGILKQVFVKEGDKVRKGQTLARIDDGGLSQQRAQLQIQADLAKTTFERQKRLWEQKIGSEIQYLNAKSNYEAMQESVNQVNQQLAKTSVRAPFSGVIDDIITEQGSVVGAGQTQLIRIVNLDDMYIKTDIPESYITSIKNGKEVEVMFPILGKTINTKIRQTGTFINPANRTFKVEIAVPNKDRSIKPNLTARLKINDYTNENAILIPQNIISENANGEQYVYIIKDKNEGKAVAEQVIITTGKTQGDFIEVLSGLKANNEIIKEGARSVKNEQTVKIISNDA</sequence>
<protein>
    <submittedName>
        <fullName evidence="7">RND transporter</fullName>
    </submittedName>
</protein>
<dbReference type="InterPro" id="IPR006143">
    <property type="entry name" value="RND_pump_MFP"/>
</dbReference>
<dbReference type="InterPro" id="IPR058647">
    <property type="entry name" value="BSH_CzcB-like"/>
</dbReference>
<accession>A0ABQ2BU52</accession>
<comment type="caution">
    <text evidence="7">The sequence shown here is derived from an EMBL/GenBank/DDBJ whole genome shotgun (WGS) entry which is preliminary data.</text>
</comment>
<dbReference type="Gene3D" id="2.40.420.20">
    <property type="match status" value="1"/>
</dbReference>
<feature type="coiled-coil region" evidence="2">
    <location>
        <begin position="170"/>
        <end position="197"/>
    </location>
</feature>
<dbReference type="InterPro" id="IPR058648">
    <property type="entry name" value="HH_CzcB-like"/>
</dbReference>
<feature type="domain" description="CusB-like beta-barrel" evidence="4">
    <location>
        <begin position="233"/>
        <end position="305"/>
    </location>
</feature>